<dbReference type="Proteomes" id="UP000029864">
    <property type="component" value="Unassembled WGS sequence"/>
</dbReference>
<dbReference type="Proteomes" id="UP000561726">
    <property type="component" value="Unassembled WGS sequence"/>
</dbReference>
<protein>
    <submittedName>
        <fullName evidence="1">Uncharacterized protein</fullName>
    </submittedName>
</protein>
<dbReference type="EMBL" id="JPXF01000081">
    <property type="protein sequence ID" value="KGJ72308.1"/>
    <property type="molecule type" value="Genomic_DNA"/>
</dbReference>
<evidence type="ECO:0000313" key="2">
    <source>
        <dbReference type="EMBL" id="MBB5639903.1"/>
    </source>
</evidence>
<organism evidence="1 3">
    <name type="scientific">Cryobacterium roopkundense</name>
    <dbReference type="NCBI Taxonomy" id="1001240"/>
    <lineage>
        <taxon>Bacteria</taxon>
        <taxon>Bacillati</taxon>
        <taxon>Actinomycetota</taxon>
        <taxon>Actinomycetes</taxon>
        <taxon>Micrococcales</taxon>
        <taxon>Microbacteriaceae</taxon>
        <taxon>Cryobacterium</taxon>
    </lineage>
</organism>
<reference evidence="2 4" key="2">
    <citation type="submission" date="2020-08" db="EMBL/GenBank/DDBJ databases">
        <title>Sequencing the genomes of 1000 actinobacteria strains.</title>
        <authorList>
            <person name="Klenk H.-P."/>
        </authorList>
    </citation>
    <scope>NUCLEOTIDE SEQUENCE [LARGE SCALE GENOMIC DNA]</scope>
    <source>
        <strain evidence="2 4">DSM 21065</strain>
    </source>
</reference>
<dbReference type="eggNOG" id="ENOG50331YZ">
    <property type="taxonomic scope" value="Bacteria"/>
</dbReference>
<evidence type="ECO:0000313" key="4">
    <source>
        <dbReference type="Proteomes" id="UP000561726"/>
    </source>
</evidence>
<gene>
    <name evidence="2" type="ORF">BJ997_000451</name>
    <name evidence="1" type="ORF">GY21_16285</name>
</gene>
<sequence length="129" mass="13989">MSTRTARPGLRGYTDSVRLTPAEIVLGLRDTLGAKLVADIGGVRETRAVREWANGERTPSAEVVQRLRVTFHVMALLRDRESASTVASWFQGMNPELEDRAPARVLLEQDLATAGPAVLAAARSFVAFG</sequence>
<accession>A0A099J4C4</accession>
<evidence type="ECO:0000313" key="1">
    <source>
        <dbReference type="EMBL" id="KGJ72308.1"/>
    </source>
</evidence>
<dbReference type="RefSeq" id="WP_035838249.1">
    <property type="nucleotide sequence ID" value="NZ_JACHBQ010000001.1"/>
</dbReference>
<reference evidence="1 3" key="1">
    <citation type="submission" date="2014-08" db="EMBL/GenBank/DDBJ databases">
        <authorList>
            <person name="Sisinthy S."/>
        </authorList>
    </citation>
    <scope>NUCLEOTIDE SEQUENCE [LARGE SCALE GENOMIC DNA]</scope>
    <source>
        <strain evidence="1 3">RuG17</strain>
    </source>
</reference>
<dbReference type="OrthoDB" id="4748714at2"/>
<dbReference type="AlphaFoldDB" id="A0A099J4C4"/>
<keyword evidence="3" id="KW-1185">Reference proteome</keyword>
<name>A0A099J4C4_9MICO</name>
<dbReference type="EMBL" id="JACHBQ010000001">
    <property type="protein sequence ID" value="MBB5639903.1"/>
    <property type="molecule type" value="Genomic_DNA"/>
</dbReference>
<comment type="caution">
    <text evidence="1">The sequence shown here is derived from an EMBL/GenBank/DDBJ whole genome shotgun (WGS) entry which is preliminary data.</text>
</comment>
<proteinExistence type="predicted"/>
<evidence type="ECO:0000313" key="3">
    <source>
        <dbReference type="Proteomes" id="UP000029864"/>
    </source>
</evidence>